<dbReference type="RefSeq" id="WP_149353958.1">
    <property type="nucleotide sequence ID" value="NZ_VTRV01000300.1"/>
</dbReference>
<keyword evidence="1" id="KW-1133">Transmembrane helix</keyword>
<organism evidence="2 3">
    <name type="scientific">Cognatilysobacter lacus</name>
    <dbReference type="NCBI Taxonomy" id="1643323"/>
    <lineage>
        <taxon>Bacteria</taxon>
        <taxon>Pseudomonadati</taxon>
        <taxon>Pseudomonadota</taxon>
        <taxon>Gammaproteobacteria</taxon>
        <taxon>Lysobacterales</taxon>
        <taxon>Lysobacteraceae</taxon>
        <taxon>Cognatilysobacter</taxon>
    </lineage>
</organism>
<name>A0A5D8YCT9_9GAMM</name>
<dbReference type="AlphaFoldDB" id="A0A5D8YCT9"/>
<gene>
    <name evidence="2" type="ORF">FW784_14180</name>
</gene>
<keyword evidence="3" id="KW-1185">Reference proteome</keyword>
<evidence type="ECO:0000256" key="1">
    <source>
        <dbReference type="SAM" id="Phobius"/>
    </source>
</evidence>
<comment type="caution">
    <text evidence="2">The sequence shown here is derived from an EMBL/GenBank/DDBJ whole genome shotgun (WGS) entry which is preliminary data.</text>
</comment>
<dbReference type="OrthoDB" id="1162797at2"/>
<evidence type="ECO:0000313" key="2">
    <source>
        <dbReference type="EMBL" id="TZF79653.1"/>
    </source>
</evidence>
<proteinExistence type="predicted"/>
<reference evidence="2 3" key="1">
    <citation type="submission" date="2019-08" db="EMBL/GenBank/DDBJ databases">
        <title>Draft genome sequence of Lysobacter sp. UKS-15.</title>
        <authorList>
            <person name="Im W.-T."/>
        </authorList>
    </citation>
    <scope>NUCLEOTIDE SEQUENCE [LARGE SCALE GENOMIC DNA]</scope>
    <source>
        <strain evidence="2 3">UKS-15</strain>
    </source>
</reference>
<keyword evidence="1" id="KW-0472">Membrane</keyword>
<evidence type="ECO:0000313" key="3">
    <source>
        <dbReference type="Proteomes" id="UP000323164"/>
    </source>
</evidence>
<feature type="transmembrane region" description="Helical" evidence="1">
    <location>
        <begin position="111"/>
        <end position="128"/>
    </location>
</feature>
<dbReference type="Proteomes" id="UP000323164">
    <property type="component" value="Unassembled WGS sequence"/>
</dbReference>
<protein>
    <submittedName>
        <fullName evidence="2">Uncharacterized protein</fullName>
    </submittedName>
</protein>
<feature type="transmembrane region" description="Helical" evidence="1">
    <location>
        <begin position="86"/>
        <end position="105"/>
    </location>
</feature>
<sequence>MQTALNAAAVLAVLTGLVHSTLGEWLIFRHLRQGTFVPQLGAPPLRARNIRILWATWHLASVFGWAFAAILFSLANSPEAPLRQRVLQAAVAANAGGAILVLVGTRGRHPGWVALGAVAICAWVALGGA</sequence>
<accession>A0A5D8YCT9</accession>
<feature type="transmembrane region" description="Helical" evidence="1">
    <location>
        <begin position="52"/>
        <end position="74"/>
    </location>
</feature>
<keyword evidence="1" id="KW-0812">Transmembrane</keyword>
<dbReference type="EMBL" id="VTRV01000300">
    <property type="protein sequence ID" value="TZF79653.1"/>
    <property type="molecule type" value="Genomic_DNA"/>
</dbReference>